<dbReference type="PANTHER" id="PTHR35371:SF1">
    <property type="entry name" value="BLR7753 PROTEIN"/>
    <property type="match status" value="1"/>
</dbReference>
<dbReference type="Gene3D" id="1.20.120.550">
    <property type="entry name" value="Membrane associated eicosanoid/glutathione metabolism-like domain"/>
    <property type="match status" value="1"/>
</dbReference>
<proteinExistence type="predicted"/>
<dbReference type="Proteomes" id="UP001345013">
    <property type="component" value="Unassembled WGS sequence"/>
</dbReference>
<evidence type="ECO:0000256" key="5">
    <source>
        <dbReference type="SAM" id="Phobius"/>
    </source>
</evidence>
<evidence type="ECO:0000256" key="1">
    <source>
        <dbReference type="ARBA" id="ARBA00004370"/>
    </source>
</evidence>
<accession>A0ABR0JW50</accession>
<evidence type="ECO:0000256" key="4">
    <source>
        <dbReference type="ARBA" id="ARBA00023136"/>
    </source>
</evidence>
<keyword evidence="3 5" id="KW-1133">Transmembrane helix</keyword>
<dbReference type="SUPFAM" id="SSF161084">
    <property type="entry name" value="MAPEG domain-like"/>
    <property type="match status" value="1"/>
</dbReference>
<evidence type="ECO:0000256" key="3">
    <source>
        <dbReference type="ARBA" id="ARBA00022989"/>
    </source>
</evidence>
<evidence type="ECO:0000313" key="6">
    <source>
        <dbReference type="EMBL" id="KAK5077355.1"/>
    </source>
</evidence>
<protein>
    <submittedName>
        <fullName evidence="6">Uncharacterized protein</fullName>
    </submittedName>
</protein>
<dbReference type="EMBL" id="JAVRRG010000231">
    <property type="protein sequence ID" value="KAK5077355.1"/>
    <property type="molecule type" value="Genomic_DNA"/>
</dbReference>
<organism evidence="6 7">
    <name type="scientific">Lithohypha guttulata</name>
    <dbReference type="NCBI Taxonomy" id="1690604"/>
    <lineage>
        <taxon>Eukaryota</taxon>
        <taxon>Fungi</taxon>
        <taxon>Dikarya</taxon>
        <taxon>Ascomycota</taxon>
        <taxon>Pezizomycotina</taxon>
        <taxon>Eurotiomycetes</taxon>
        <taxon>Chaetothyriomycetidae</taxon>
        <taxon>Chaetothyriales</taxon>
        <taxon>Trichomeriaceae</taxon>
        <taxon>Lithohypha</taxon>
    </lineage>
</organism>
<gene>
    <name evidence="6" type="ORF">LTR24_009715</name>
</gene>
<keyword evidence="4 5" id="KW-0472">Membrane</keyword>
<comment type="caution">
    <text evidence="6">The sequence shown here is derived from an EMBL/GenBank/DDBJ whole genome shotgun (WGS) entry which is preliminary data.</text>
</comment>
<dbReference type="InterPro" id="IPR001129">
    <property type="entry name" value="Membr-assoc_MAPEG"/>
</dbReference>
<feature type="transmembrane region" description="Helical" evidence="5">
    <location>
        <begin position="152"/>
        <end position="173"/>
    </location>
</feature>
<keyword evidence="7" id="KW-1185">Reference proteome</keyword>
<dbReference type="Pfam" id="PF01124">
    <property type="entry name" value="MAPEG"/>
    <property type="match status" value="1"/>
</dbReference>
<keyword evidence="2 5" id="KW-0812">Transmembrane</keyword>
<evidence type="ECO:0000313" key="7">
    <source>
        <dbReference type="Proteomes" id="UP001345013"/>
    </source>
</evidence>
<evidence type="ECO:0000256" key="2">
    <source>
        <dbReference type="ARBA" id="ARBA00022692"/>
    </source>
</evidence>
<sequence length="202" mass="21030">MSQDKSSQLKKAAAEDGIANPGGAAWASASMLYVGLVPVTSWLARTGALSSLVDGTARLLPGYQPGSGRIIPAMSALYIFWTFGASGAGSVAGQAMGREGGLDNDEPRKHVNNLRGLPLRLRSAHLGLLENFPAWALAAALAQLMAPNNREIVNLLGFSVIAKLFVFYPMYLLGIAGPRSLSHLSATAAVINVCLRLASGAA</sequence>
<dbReference type="PANTHER" id="PTHR35371">
    <property type="entry name" value="INNER MEMBRANE PROTEIN"/>
    <property type="match status" value="1"/>
</dbReference>
<comment type="subcellular location">
    <subcellularLocation>
        <location evidence="1">Membrane</location>
    </subcellularLocation>
</comment>
<reference evidence="6 7" key="1">
    <citation type="submission" date="2023-08" db="EMBL/GenBank/DDBJ databases">
        <title>Black Yeasts Isolated from many extreme environments.</title>
        <authorList>
            <person name="Coleine C."/>
            <person name="Stajich J.E."/>
            <person name="Selbmann L."/>
        </authorList>
    </citation>
    <scope>NUCLEOTIDE SEQUENCE [LARGE SCALE GENOMIC DNA]</scope>
    <source>
        <strain evidence="6 7">CCFEE 5885</strain>
    </source>
</reference>
<name>A0ABR0JW50_9EURO</name>
<dbReference type="InterPro" id="IPR023352">
    <property type="entry name" value="MAPEG-like_dom_sf"/>
</dbReference>